<dbReference type="AlphaFoldDB" id="J9FM79"/>
<reference evidence="2" key="1">
    <citation type="journal article" date="2012" name="PLoS ONE">
        <title>Gene sets for utilization of primary and secondary nutrition supplies in the distal gut of endangered iberian lynx.</title>
        <authorList>
            <person name="Alcaide M."/>
            <person name="Messina E."/>
            <person name="Richter M."/>
            <person name="Bargiela R."/>
            <person name="Peplies J."/>
            <person name="Huws S.A."/>
            <person name="Newbold C.J."/>
            <person name="Golyshin P.N."/>
            <person name="Simon M.A."/>
            <person name="Lopez G."/>
            <person name="Yakimov M.M."/>
            <person name="Ferrer M."/>
        </authorList>
    </citation>
    <scope>NUCLEOTIDE SEQUENCE</scope>
</reference>
<feature type="region of interest" description="Disordered" evidence="1">
    <location>
        <begin position="30"/>
        <end position="57"/>
    </location>
</feature>
<name>J9FM79_9ZZZZ</name>
<comment type="caution">
    <text evidence="2">The sequence shown here is derived from an EMBL/GenBank/DDBJ whole genome shotgun (WGS) entry which is preliminary data.</text>
</comment>
<organism evidence="2">
    <name type="scientific">gut metagenome</name>
    <dbReference type="NCBI Taxonomy" id="749906"/>
    <lineage>
        <taxon>unclassified sequences</taxon>
        <taxon>metagenomes</taxon>
        <taxon>organismal metagenomes</taxon>
    </lineage>
</organism>
<gene>
    <name evidence="2" type="ORF">EVA_15872</name>
</gene>
<protein>
    <submittedName>
        <fullName evidence="2">Uncharacterized protein</fullName>
    </submittedName>
</protein>
<proteinExistence type="predicted"/>
<evidence type="ECO:0000313" key="2">
    <source>
        <dbReference type="EMBL" id="EJW96021.1"/>
    </source>
</evidence>
<sequence>MSGVIPIISKSAQNEARVLRIPKKSEIPIKNSMEDKTIPANKGKNEGTHEAIPKATR</sequence>
<accession>J9FM79</accession>
<dbReference type="EMBL" id="AMCI01005497">
    <property type="protein sequence ID" value="EJW96021.1"/>
    <property type="molecule type" value="Genomic_DNA"/>
</dbReference>
<evidence type="ECO:0000256" key="1">
    <source>
        <dbReference type="SAM" id="MobiDB-lite"/>
    </source>
</evidence>